<dbReference type="AlphaFoldDB" id="A0A1J5QDX1"/>
<dbReference type="InterPro" id="IPR000182">
    <property type="entry name" value="GNAT_dom"/>
</dbReference>
<evidence type="ECO:0000259" key="1">
    <source>
        <dbReference type="PROSITE" id="PS51186"/>
    </source>
</evidence>
<organism evidence="2">
    <name type="scientific">mine drainage metagenome</name>
    <dbReference type="NCBI Taxonomy" id="410659"/>
    <lineage>
        <taxon>unclassified sequences</taxon>
        <taxon>metagenomes</taxon>
        <taxon>ecological metagenomes</taxon>
    </lineage>
</organism>
<accession>A0A1J5QDX1</accession>
<dbReference type="PANTHER" id="PTHR43792">
    <property type="entry name" value="GNAT FAMILY, PUTATIVE (AFU_ORTHOLOGUE AFUA_3G00765)-RELATED-RELATED"/>
    <property type="match status" value="1"/>
</dbReference>
<gene>
    <name evidence="2" type="ORF">GALL_368510</name>
</gene>
<keyword evidence="2" id="KW-0808">Transferase</keyword>
<sequence>MSIDSSFTSFHSPRLRLTPIGAADAAGMYPGLQSPRLYDYIPDAPPSSIDALAQRYARLARGRSPDGGELWYNWVVREALDDRPLGFVQATIGIDESSPCLLAYVIFEPAWGRGIGREAVSALIAHLRDTLGRIEFKALIDTRNARSIGLVESLQFRRVATHVAADYVKGEQSDEYEYRLPPEERGPT</sequence>
<comment type="caution">
    <text evidence="2">The sequence shown here is derived from an EMBL/GenBank/DDBJ whole genome shotgun (WGS) entry which is preliminary data.</text>
</comment>
<dbReference type="Gene3D" id="3.40.630.30">
    <property type="match status" value="1"/>
</dbReference>
<dbReference type="InterPro" id="IPR016181">
    <property type="entry name" value="Acyl_CoA_acyltransferase"/>
</dbReference>
<reference evidence="2" key="1">
    <citation type="submission" date="2016-10" db="EMBL/GenBank/DDBJ databases">
        <title>Sequence of Gallionella enrichment culture.</title>
        <authorList>
            <person name="Poehlein A."/>
            <person name="Muehling M."/>
            <person name="Daniel R."/>
        </authorList>
    </citation>
    <scope>NUCLEOTIDE SEQUENCE</scope>
</reference>
<dbReference type="SUPFAM" id="SSF55729">
    <property type="entry name" value="Acyl-CoA N-acyltransferases (Nat)"/>
    <property type="match status" value="1"/>
</dbReference>
<dbReference type="InterPro" id="IPR051531">
    <property type="entry name" value="N-acetyltransferase"/>
</dbReference>
<dbReference type="EMBL" id="MLJW01000931">
    <property type="protein sequence ID" value="OIQ81386.1"/>
    <property type="molecule type" value="Genomic_DNA"/>
</dbReference>
<name>A0A1J5QDX1_9ZZZZ</name>
<dbReference type="GO" id="GO:0016747">
    <property type="term" value="F:acyltransferase activity, transferring groups other than amino-acyl groups"/>
    <property type="evidence" value="ECO:0007669"/>
    <property type="project" value="InterPro"/>
</dbReference>
<feature type="domain" description="N-acetyltransferase" evidence="1">
    <location>
        <begin position="35"/>
        <end position="183"/>
    </location>
</feature>
<protein>
    <submittedName>
        <fullName evidence="2">Acetyltransferase (GNAT) family protein</fullName>
    </submittedName>
</protein>
<dbReference type="Pfam" id="PF13302">
    <property type="entry name" value="Acetyltransf_3"/>
    <property type="match status" value="1"/>
</dbReference>
<proteinExistence type="predicted"/>
<evidence type="ECO:0000313" key="2">
    <source>
        <dbReference type="EMBL" id="OIQ81386.1"/>
    </source>
</evidence>
<dbReference type="PANTHER" id="PTHR43792:SF1">
    <property type="entry name" value="N-ACETYLTRANSFERASE DOMAIN-CONTAINING PROTEIN"/>
    <property type="match status" value="1"/>
</dbReference>
<dbReference type="PROSITE" id="PS51186">
    <property type="entry name" value="GNAT"/>
    <property type="match status" value="1"/>
</dbReference>